<feature type="domain" description="PASTA" evidence="11">
    <location>
        <begin position="353"/>
        <end position="420"/>
    </location>
</feature>
<sequence length="639" mass="71757">MNPGDMIGHRYKIIRSLGEGGMANVYLAYDTVLERQVSVKVLRLDLRDDPNTKRRFRREAMSATKLNDPHIVGIFDTGEENGLQYMVMQYVQGTDLKAYIKEHYPIALPQVIDIMEQVLSAVEAAHVHGIIHRDLKPQNILIDENKNIKITDFGIAVAVSQNSLTQTNTLMGSVHYLSPEQARGSIATKKSDIYSLGIILYELLTGKVPFEGENAVSIAIKHFREEIPSVRSVNPHIPQPLENVVIRATAKDPIDRYENVKQMADDLKTSLDPARAKEPRLVIKHDDNGETKVLPLNKLPHYRKAAAEGQSTTPAKKPAKKQPSAWQRYRHQVILVIILVVAAVVAGCSWWFLLRQVIIPDVEGQTPLQAERQLKKQSLRVGNITRVHNRSVAKNHIIKMQPGPSSKTRVNSRIDLKVSTGVAQLKMGHYVGRDYDETAKMLRQKGFRVHRRMVYSDTVDAGTIMKQNYRQGTIVKPRNSIIDFEVSAGKQNIKIPDFTNQDVSVVQQFANKHNLQLTTQQKKSKTVATNHVISQTPKAGMSLNHGDTLTVTIANSGNQTKTTNIQINIPFDSNGGQRENRVQVYIRDANHNMTMEYQDITINQETTINVPFTLKNGQMGAYRVVRNGRTIMSATNITG</sequence>
<evidence type="ECO:0000256" key="8">
    <source>
        <dbReference type="ARBA" id="ARBA00048679"/>
    </source>
</evidence>
<evidence type="ECO:0000256" key="9">
    <source>
        <dbReference type="SAM" id="Phobius"/>
    </source>
</evidence>
<protein>
    <recommendedName>
        <fullName evidence="1">non-specific serine/threonine protein kinase</fullName>
        <ecNumber evidence="1">2.7.11.1</ecNumber>
    </recommendedName>
</protein>
<evidence type="ECO:0000256" key="1">
    <source>
        <dbReference type="ARBA" id="ARBA00012513"/>
    </source>
</evidence>
<dbReference type="PANTHER" id="PTHR43289">
    <property type="entry name" value="MITOGEN-ACTIVATED PROTEIN KINASE KINASE KINASE 20-RELATED"/>
    <property type="match status" value="1"/>
</dbReference>
<evidence type="ECO:0000256" key="5">
    <source>
        <dbReference type="ARBA" id="ARBA00022777"/>
    </source>
</evidence>
<keyword evidence="6" id="KW-0067">ATP-binding</keyword>
<dbReference type="SMART" id="SM00220">
    <property type="entry name" value="S_TKc"/>
    <property type="match status" value="1"/>
</dbReference>
<keyword evidence="9" id="KW-0812">Transmembrane</keyword>
<dbReference type="EC" id="2.7.11.1" evidence="1"/>
<evidence type="ECO:0000256" key="4">
    <source>
        <dbReference type="ARBA" id="ARBA00022741"/>
    </source>
</evidence>
<evidence type="ECO:0000256" key="2">
    <source>
        <dbReference type="ARBA" id="ARBA00022527"/>
    </source>
</evidence>
<gene>
    <name evidence="12" type="primary">pknB</name>
    <name evidence="12" type="ORF">QUW44_06190</name>
</gene>
<dbReference type="NCBIfam" id="NF033483">
    <property type="entry name" value="PknB_PASTA_kin"/>
    <property type="match status" value="1"/>
</dbReference>
<evidence type="ECO:0000313" key="13">
    <source>
        <dbReference type="Proteomes" id="UP001529343"/>
    </source>
</evidence>
<dbReference type="SUPFAM" id="SSF56112">
    <property type="entry name" value="Protein kinase-like (PK-like)"/>
    <property type="match status" value="1"/>
</dbReference>
<keyword evidence="2" id="KW-0723">Serine/threonine-protein kinase</keyword>
<proteinExistence type="predicted"/>
<feature type="domain" description="PASTA" evidence="11">
    <location>
        <begin position="421"/>
        <end position="488"/>
    </location>
</feature>
<dbReference type="RefSeq" id="WP_289586265.1">
    <property type="nucleotide sequence ID" value="NZ_JAUDDW010000021.1"/>
</dbReference>
<dbReference type="InterPro" id="IPR005543">
    <property type="entry name" value="PASTA_dom"/>
</dbReference>
<keyword evidence="5 12" id="KW-0418">Kinase</keyword>
<dbReference type="PANTHER" id="PTHR43289:SF34">
    <property type="entry name" value="SERINE_THREONINE-PROTEIN KINASE YBDM-RELATED"/>
    <property type="match status" value="1"/>
</dbReference>
<dbReference type="SMART" id="SM00740">
    <property type="entry name" value="PASTA"/>
    <property type="match status" value="3"/>
</dbReference>
<comment type="catalytic activity">
    <reaction evidence="8">
        <text>L-seryl-[protein] + ATP = O-phospho-L-seryl-[protein] + ADP + H(+)</text>
        <dbReference type="Rhea" id="RHEA:17989"/>
        <dbReference type="Rhea" id="RHEA-COMP:9863"/>
        <dbReference type="Rhea" id="RHEA-COMP:11604"/>
        <dbReference type="ChEBI" id="CHEBI:15378"/>
        <dbReference type="ChEBI" id="CHEBI:29999"/>
        <dbReference type="ChEBI" id="CHEBI:30616"/>
        <dbReference type="ChEBI" id="CHEBI:83421"/>
        <dbReference type="ChEBI" id="CHEBI:456216"/>
        <dbReference type="EC" id="2.7.11.1"/>
    </reaction>
</comment>
<dbReference type="InterPro" id="IPR000719">
    <property type="entry name" value="Prot_kinase_dom"/>
</dbReference>
<dbReference type="CDD" id="cd06577">
    <property type="entry name" value="PASTA_pknB"/>
    <property type="match status" value="3"/>
</dbReference>
<keyword evidence="9" id="KW-1133">Transmembrane helix</keyword>
<evidence type="ECO:0000256" key="7">
    <source>
        <dbReference type="ARBA" id="ARBA00047899"/>
    </source>
</evidence>
<evidence type="ECO:0000259" key="10">
    <source>
        <dbReference type="PROSITE" id="PS50011"/>
    </source>
</evidence>
<dbReference type="EMBL" id="JAUDDW010000021">
    <property type="protein sequence ID" value="MDM8266749.1"/>
    <property type="molecule type" value="Genomic_DNA"/>
</dbReference>
<dbReference type="Gene3D" id="3.30.200.20">
    <property type="entry name" value="Phosphorylase Kinase, domain 1"/>
    <property type="match status" value="1"/>
</dbReference>
<evidence type="ECO:0000256" key="3">
    <source>
        <dbReference type="ARBA" id="ARBA00022679"/>
    </source>
</evidence>
<dbReference type="Gene3D" id="2.60.40.2560">
    <property type="match status" value="1"/>
</dbReference>
<name>A0ABT7UYI5_9LACO</name>
<reference evidence="13" key="1">
    <citation type="submission" date="2023-06" db="EMBL/GenBank/DDBJ databases">
        <title>Identification and characterization of horizontal gene transfer across gut microbiota members of farm animals based on homology search.</title>
        <authorList>
            <person name="Zeman M."/>
            <person name="Kubasova T."/>
            <person name="Jahodarova E."/>
            <person name="Nykrynova M."/>
            <person name="Rychlik I."/>
        </authorList>
    </citation>
    <scope>NUCLEOTIDE SEQUENCE [LARGE SCALE GENOMIC DNA]</scope>
    <source>
        <strain evidence="13">161_Gplus</strain>
    </source>
</reference>
<dbReference type="InterPro" id="IPR008271">
    <property type="entry name" value="Ser/Thr_kinase_AS"/>
</dbReference>
<keyword evidence="3" id="KW-0808">Transferase</keyword>
<keyword evidence="4" id="KW-0547">Nucleotide-binding</keyword>
<feature type="domain" description="PASTA" evidence="11">
    <location>
        <begin position="489"/>
        <end position="555"/>
    </location>
</feature>
<keyword evidence="13" id="KW-1185">Reference proteome</keyword>
<dbReference type="Proteomes" id="UP001529343">
    <property type="component" value="Unassembled WGS sequence"/>
</dbReference>
<dbReference type="CDD" id="cd14014">
    <property type="entry name" value="STKc_PknB_like"/>
    <property type="match status" value="1"/>
</dbReference>
<accession>A0ABT7UYI5</accession>
<dbReference type="Pfam" id="PF03793">
    <property type="entry name" value="PASTA"/>
    <property type="match status" value="3"/>
</dbReference>
<comment type="catalytic activity">
    <reaction evidence="7">
        <text>L-threonyl-[protein] + ATP = O-phospho-L-threonyl-[protein] + ADP + H(+)</text>
        <dbReference type="Rhea" id="RHEA:46608"/>
        <dbReference type="Rhea" id="RHEA-COMP:11060"/>
        <dbReference type="Rhea" id="RHEA-COMP:11605"/>
        <dbReference type="ChEBI" id="CHEBI:15378"/>
        <dbReference type="ChEBI" id="CHEBI:30013"/>
        <dbReference type="ChEBI" id="CHEBI:30616"/>
        <dbReference type="ChEBI" id="CHEBI:61977"/>
        <dbReference type="ChEBI" id="CHEBI:456216"/>
        <dbReference type="EC" id="2.7.11.1"/>
    </reaction>
</comment>
<dbReference type="Gene3D" id="1.10.510.10">
    <property type="entry name" value="Transferase(Phosphotransferase) domain 1"/>
    <property type="match status" value="1"/>
</dbReference>
<dbReference type="Gene3D" id="3.30.10.20">
    <property type="match status" value="3"/>
</dbReference>
<evidence type="ECO:0000256" key="6">
    <source>
        <dbReference type="ARBA" id="ARBA00022840"/>
    </source>
</evidence>
<dbReference type="Pfam" id="PF00069">
    <property type="entry name" value="Pkinase"/>
    <property type="match status" value="1"/>
</dbReference>
<keyword evidence="9" id="KW-0472">Membrane</keyword>
<dbReference type="PROSITE" id="PS51178">
    <property type="entry name" value="PASTA"/>
    <property type="match status" value="3"/>
</dbReference>
<comment type="caution">
    <text evidence="12">The sequence shown here is derived from an EMBL/GenBank/DDBJ whole genome shotgun (WGS) entry which is preliminary data.</text>
</comment>
<organism evidence="12 13">
    <name type="scientific">Limosilactobacillus pontis</name>
    <dbReference type="NCBI Taxonomy" id="35787"/>
    <lineage>
        <taxon>Bacteria</taxon>
        <taxon>Bacillati</taxon>
        <taxon>Bacillota</taxon>
        <taxon>Bacilli</taxon>
        <taxon>Lactobacillales</taxon>
        <taxon>Lactobacillaceae</taxon>
        <taxon>Limosilactobacillus</taxon>
    </lineage>
</organism>
<feature type="domain" description="Protein kinase" evidence="10">
    <location>
        <begin position="11"/>
        <end position="281"/>
    </location>
</feature>
<dbReference type="PROSITE" id="PS00108">
    <property type="entry name" value="PROTEIN_KINASE_ST"/>
    <property type="match status" value="1"/>
</dbReference>
<evidence type="ECO:0000259" key="11">
    <source>
        <dbReference type="PROSITE" id="PS51178"/>
    </source>
</evidence>
<dbReference type="InterPro" id="IPR011009">
    <property type="entry name" value="Kinase-like_dom_sf"/>
</dbReference>
<dbReference type="GO" id="GO:0016301">
    <property type="term" value="F:kinase activity"/>
    <property type="evidence" value="ECO:0007669"/>
    <property type="project" value="UniProtKB-KW"/>
</dbReference>
<feature type="transmembrane region" description="Helical" evidence="9">
    <location>
        <begin position="333"/>
        <end position="353"/>
    </location>
</feature>
<dbReference type="PROSITE" id="PS50011">
    <property type="entry name" value="PROTEIN_KINASE_DOM"/>
    <property type="match status" value="1"/>
</dbReference>
<evidence type="ECO:0000313" key="12">
    <source>
        <dbReference type="EMBL" id="MDM8266749.1"/>
    </source>
</evidence>